<evidence type="ECO:0000313" key="2">
    <source>
        <dbReference type="Proteomes" id="UP000183077"/>
    </source>
</evidence>
<dbReference type="AlphaFoldDB" id="A0A1H6TS94"/>
<proteinExistence type="predicted"/>
<accession>A0A1H6TS94</accession>
<evidence type="ECO:0000313" key="1">
    <source>
        <dbReference type="EMBL" id="SEI81064.1"/>
    </source>
</evidence>
<organism evidence="1 2">
    <name type="scientific">Myroides marinus</name>
    <dbReference type="NCBI Taxonomy" id="703342"/>
    <lineage>
        <taxon>Bacteria</taxon>
        <taxon>Pseudomonadati</taxon>
        <taxon>Bacteroidota</taxon>
        <taxon>Flavobacteriia</taxon>
        <taxon>Flavobacteriales</taxon>
        <taxon>Flavobacteriaceae</taxon>
        <taxon>Myroides</taxon>
    </lineage>
</organism>
<protein>
    <submittedName>
        <fullName evidence="1">Uncharacterized protein</fullName>
    </submittedName>
</protein>
<sequence length="45" mass="5484">MTRKYHLMVEYLVQFVVFLGKYLRIENQIGVKQKEKPSIRLLLLF</sequence>
<dbReference type="Proteomes" id="UP000183077">
    <property type="component" value="Unassembled WGS sequence"/>
</dbReference>
<dbReference type="EMBL" id="FNYS01000005">
    <property type="protein sequence ID" value="SEI81064.1"/>
    <property type="molecule type" value="Genomic_DNA"/>
</dbReference>
<reference evidence="1 2" key="1">
    <citation type="submission" date="2016-10" db="EMBL/GenBank/DDBJ databases">
        <authorList>
            <person name="de Groot N.N."/>
        </authorList>
    </citation>
    <scope>NUCLEOTIDE SEQUENCE [LARGE SCALE GENOMIC DNA]</scope>
    <source>
        <strain evidence="1 2">DSM 23048</strain>
    </source>
</reference>
<name>A0A1H6TS94_9FLAO</name>
<gene>
    <name evidence="1" type="ORF">SAMN04488018_10543</name>
</gene>